<keyword evidence="12" id="KW-1185">Reference proteome</keyword>
<keyword evidence="3 8" id="KW-0812">Transmembrane</keyword>
<feature type="domain" description="RCK N-terminal" evidence="9">
    <location>
        <begin position="97"/>
        <end position="214"/>
    </location>
</feature>
<dbReference type="PANTHER" id="PTHR43833:SF9">
    <property type="entry name" value="POTASSIUM CHANNEL PROTEIN YUGO-RELATED"/>
    <property type="match status" value="1"/>
</dbReference>
<evidence type="ECO:0000256" key="3">
    <source>
        <dbReference type="ARBA" id="ARBA00022692"/>
    </source>
</evidence>
<dbReference type="PROSITE" id="PS51202">
    <property type="entry name" value="RCK_C"/>
    <property type="match status" value="1"/>
</dbReference>
<dbReference type="PANTHER" id="PTHR43833">
    <property type="entry name" value="POTASSIUM CHANNEL PROTEIN 2-RELATED-RELATED"/>
    <property type="match status" value="1"/>
</dbReference>
<comment type="subcellular location">
    <subcellularLocation>
        <location evidence="1">Cell membrane</location>
        <topology evidence="1">Multi-pass membrane protein</topology>
    </subcellularLocation>
</comment>
<name>A0ABZ3IZD8_SPOA4</name>
<dbReference type="InterPro" id="IPR003148">
    <property type="entry name" value="RCK_N"/>
</dbReference>
<keyword evidence="7" id="KW-0407">Ion channel</keyword>
<dbReference type="Gene3D" id="1.10.287.70">
    <property type="match status" value="1"/>
</dbReference>
<dbReference type="InterPro" id="IPR036291">
    <property type="entry name" value="NAD(P)-bd_dom_sf"/>
</dbReference>
<sequence>MAYFALVVSAGITGFVLIEHLPWLDAIYLTVATVATVGYGDVVPVTPLGKAFAILLIVFGVGTAGYTLTLLVSVLVEGHIKNLFGRRTMLQQIAQLKHHVIVCGAGRVGQQVISGLRNSNIACVVIEENLDSVESLLEDKVLVICGDAKQDKILQAAGVKQARVLVAALSNDADNVYVTLSAKSQNTSIMVVARAEEEEAESKLKQAGATTIISPSISGGRQILAAITHPASYDFLQNMFYNQELHVDLAEIRVGKGSELVGKTAQEIWANKGLNLLIVAINRNHQFLSTAIKKEIILAEDILIVVGPPESVQLLKRLANTSLAFSDFCID</sequence>
<dbReference type="SUPFAM" id="SSF81324">
    <property type="entry name" value="Voltage-gated potassium channels"/>
    <property type="match status" value="1"/>
</dbReference>
<dbReference type="Pfam" id="PF02254">
    <property type="entry name" value="TrkA_N"/>
    <property type="match status" value="1"/>
</dbReference>
<keyword evidence="2" id="KW-0813">Transport</keyword>
<dbReference type="PRINTS" id="PR01333">
    <property type="entry name" value="2POREKCHANEL"/>
</dbReference>
<dbReference type="InterPro" id="IPR003280">
    <property type="entry name" value="2pore_dom_K_chnl"/>
</dbReference>
<dbReference type="Proteomes" id="UP000216052">
    <property type="component" value="Chromosome"/>
</dbReference>
<dbReference type="InterPro" id="IPR036721">
    <property type="entry name" value="RCK_C_sf"/>
</dbReference>
<protein>
    <submittedName>
        <fullName evidence="11">Glutathione-regulated potassium-efflux system protein KefC</fullName>
    </submittedName>
</protein>
<evidence type="ECO:0000256" key="4">
    <source>
        <dbReference type="ARBA" id="ARBA00022989"/>
    </source>
</evidence>
<reference evidence="11" key="1">
    <citation type="submission" date="2024-05" db="EMBL/GenBank/DDBJ databases">
        <title>Isolation and characterization of Sporomusa carbonis sp. nov., a carboxydotrophic hydrogenogen in the genus of Sporomusa isolated from a charcoal burning pile.</title>
        <authorList>
            <person name="Boeer T."/>
            <person name="Rosenbaum F."/>
            <person name="Eysell L."/>
            <person name="Mueller V."/>
            <person name="Daniel R."/>
            <person name="Poehlein A."/>
        </authorList>
    </citation>
    <scope>NUCLEOTIDE SEQUENCE [LARGE SCALE GENOMIC DNA]</scope>
    <source>
        <strain evidence="11">DSM 3132</strain>
    </source>
</reference>
<dbReference type="SUPFAM" id="SSF51735">
    <property type="entry name" value="NAD(P)-binding Rossmann-fold domains"/>
    <property type="match status" value="1"/>
</dbReference>
<evidence type="ECO:0000256" key="7">
    <source>
        <dbReference type="ARBA" id="ARBA00023303"/>
    </source>
</evidence>
<dbReference type="Pfam" id="PF07885">
    <property type="entry name" value="Ion_trans_2"/>
    <property type="match status" value="1"/>
</dbReference>
<dbReference type="InterPro" id="IPR050721">
    <property type="entry name" value="Trk_Ktr_HKT_K-transport"/>
</dbReference>
<keyword evidence="6 8" id="KW-0472">Membrane</keyword>
<dbReference type="Gene3D" id="3.40.50.720">
    <property type="entry name" value="NAD(P)-binding Rossmann-like Domain"/>
    <property type="match status" value="1"/>
</dbReference>
<dbReference type="Pfam" id="PF02080">
    <property type="entry name" value="TrkA_C"/>
    <property type="match status" value="1"/>
</dbReference>
<keyword evidence="5" id="KW-0406">Ion transport</keyword>
<evidence type="ECO:0000256" key="6">
    <source>
        <dbReference type="ARBA" id="ARBA00023136"/>
    </source>
</evidence>
<keyword evidence="4 8" id="KW-1133">Transmembrane helix</keyword>
<evidence type="ECO:0000256" key="1">
    <source>
        <dbReference type="ARBA" id="ARBA00004651"/>
    </source>
</evidence>
<dbReference type="SUPFAM" id="SSF116726">
    <property type="entry name" value="TrkA C-terminal domain-like"/>
    <property type="match status" value="1"/>
</dbReference>
<evidence type="ECO:0000256" key="8">
    <source>
        <dbReference type="SAM" id="Phobius"/>
    </source>
</evidence>
<accession>A0ABZ3IZD8</accession>
<dbReference type="InterPro" id="IPR006037">
    <property type="entry name" value="RCK_C"/>
</dbReference>
<evidence type="ECO:0000256" key="2">
    <source>
        <dbReference type="ARBA" id="ARBA00022448"/>
    </source>
</evidence>
<dbReference type="Gene3D" id="3.30.70.1450">
    <property type="entry name" value="Regulator of K+ conductance, C-terminal domain"/>
    <property type="match status" value="1"/>
</dbReference>
<gene>
    <name evidence="11" type="primary">kefC_1</name>
    <name evidence="11" type="ORF">SPACI_011270</name>
</gene>
<proteinExistence type="predicted"/>
<dbReference type="PROSITE" id="PS51201">
    <property type="entry name" value="RCK_N"/>
    <property type="match status" value="1"/>
</dbReference>
<dbReference type="InterPro" id="IPR013099">
    <property type="entry name" value="K_chnl_dom"/>
</dbReference>
<feature type="transmembrane region" description="Helical" evidence="8">
    <location>
        <begin position="51"/>
        <end position="76"/>
    </location>
</feature>
<evidence type="ECO:0000256" key="5">
    <source>
        <dbReference type="ARBA" id="ARBA00023065"/>
    </source>
</evidence>
<evidence type="ECO:0000259" key="10">
    <source>
        <dbReference type="PROSITE" id="PS51202"/>
    </source>
</evidence>
<organism evidence="11 12">
    <name type="scientific">Sporomusa acidovorans (strain ATCC 49682 / DSM 3132 / Mol)</name>
    <dbReference type="NCBI Taxonomy" id="1123286"/>
    <lineage>
        <taxon>Bacteria</taxon>
        <taxon>Bacillati</taxon>
        <taxon>Bacillota</taxon>
        <taxon>Negativicutes</taxon>
        <taxon>Selenomonadales</taxon>
        <taxon>Sporomusaceae</taxon>
        <taxon>Sporomusa</taxon>
    </lineage>
</organism>
<dbReference type="EMBL" id="CP155571">
    <property type="protein sequence ID" value="XFO71112.1"/>
    <property type="molecule type" value="Genomic_DNA"/>
</dbReference>
<evidence type="ECO:0000313" key="12">
    <source>
        <dbReference type="Proteomes" id="UP000216052"/>
    </source>
</evidence>
<feature type="domain" description="RCK C-terminal" evidence="10">
    <location>
        <begin position="237"/>
        <end position="321"/>
    </location>
</feature>
<evidence type="ECO:0000313" key="11">
    <source>
        <dbReference type="EMBL" id="XFO71112.1"/>
    </source>
</evidence>
<evidence type="ECO:0000259" key="9">
    <source>
        <dbReference type="PROSITE" id="PS51201"/>
    </source>
</evidence>